<keyword evidence="1" id="KW-0533">Nickel</keyword>
<feature type="non-terminal residue" evidence="2">
    <location>
        <position position="99"/>
    </location>
</feature>
<accession>A0A382VPQ9</accession>
<evidence type="ECO:0000256" key="1">
    <source>
        <dbReference type="ARBA" id="ARBA00022596"/>
    </source>
</evidence>
<reference evidence="2" key="1">
    <citation type="submission" date="2018-05" db="EMBL/GenBank/DDBJ databases">
        <authorList>
            <person name="Lanie J.A."/>
            <person name="Ng W.-L."/>
            <person name="Kazmierczak K.M."/>
            <person name="Andrzejewski T.M."/>
            <person name="Davidsen T.M."/>
            <person name="Wayne K.J."/>
            <person name="Tettelin H."/>
            <person name="Glass J.I."/>
            <person name="Rusch D."/>
            <person name="Podicherti R."/>
            <person name="Tsui H.-C.T."/>
            <person name="Winkler M.E."/>
        </authorList>
    </citation>
    <scope>NUCLEOTIDE SEQUENCE</scope>
</reference>
<dbReference type="AlphaFoldDB" id="A0A382VPQ9"/>
<evidence type="ECO:0008006" key="3">
    <source>
        <dbReference type="Google" id="ProtNLM"/>
    </source>
</evidence>
<dbReference type="PANTHER" id="PTHR36566:SF1">
    <property type="entry name" value="PYRIDINIUM-3,5-BISTHIOCARBOXYLIC ACID MONONUCLEOTIDE NICKEL INSERTION PROTEIN"/>
    <property type="match status" value="1"/>
</dbReference>
<dbReference type="Pfam" id="PF01969">
    <property type="entry name" value="Ni_insertion"/>
    <property type="match status" value="1"/>
</dbReference>
<dbReference type="EMBL" id="UINC01153262">
    <property type="protein sequence ID" value="SVD47878.1"/>
    <property type="molecule type" value="Genomic_DNA"/>
</dbReference>
<name>A0A382VPQ9_9ZZZZ</name>
<dbReference type="PANTHER" id="PTHR36566">
    <property type="entry name" value="NICKEL INSERTION PROTEIN-RELATED"/>
    <property type="match status" value="1"/>
</dbReference>
<proteinExistence type="predicted"/>
<organism evidence="2">
    <name type="scientific">marine metagenome</name>
    <dbReference type="NCBI Taxonomy" id="408172"/>
    <lineage>
        <taxon>unclassified sequences</taxon>
        <taxon>metagenomes</taxon>
        <taxon>ecological metagenomes</taxon>
    </lineage>
</organism>
<sequence>MIAYFDCQSGASGDMILGALVDAGLPLAQLQQSIDQLDIGARLRAERVMRCGVSATRISVEIADQEVTPAKEHHLAAEVISGSSHDHHHHGHTHEHGGH</sequence>
<gene>
    <name evidence="2" type="ORF">METZ01_LOCUS400732</name>
</gene>
<protein>
    <recommendedName>
        <fullName evidence="3">LarC family nickel insertion protein</fullName>
    </recommendedName>
</protein>
<evidence type="ECO:0000313" key="2">
    <source>
        <dbReference type="EMBL" id="SVD47878.1"/>
    </source>
</evidence>
<dbReference type="InterPro" id="IPR002822">
    <property type="entry name" value="Ni_insertion"/>
</dbReference>